<gene>
    <name evidence="7" type="ORF">CUNI_LOCUS10873</name>
</gene>
<feature type="domain" description="C2H2-type" evidence="6">
    <location>
        <begin position="171"/>
        <end position="200"/>
    </location>
</feature>
<evidence type="ECO:0000256" key="4">
    <source>
        <dbReference type="ARBA" id="ARBA00022833"/>
    </source>
</evidence>
<evidence type="ECO:0000256" key="5">
    <source>
        <dbReference type="PROSITE-ProRule" id="PRU00042"/>
    </source>
</evidence>
<evidence type="ECO:0000313" key="7">
    <source>
        <dbReference type="EMBL" id="CAG5125315.1"/>
    </source>
</evidence>
<dbReference type="InterPro" id="IPR013087">
    <property type="entry name" value="Znf_C2H2_type"/>
</dbReference>
<evidence type="ECO:0000256" key="3">
    <source>
        <dbReference type="ARBA" id="ARBA00022771"/>
    </source>
</evidence>
<protein>
    <recommendedName>
        <fullName evidence="6">C2H2-type domain-containing protein</fullName>
    </recommendedName>
</protein>
<dbReference type="FunFam" id="3.30.160.60:FF:000125">
    <property type="entry name" value="Putative zinc finger protein 143"/>
    <property type="match status" value="1"/>
</dbReference>
<comment type="caution">
    <text evidence="7">The sequence shown here is derived from an EMBL/GenBank/DDBJ whole genome shotgun (WGS) entry which is preliminary data.</text>
</comment>
<dbReference type="Proteomes" id="UP000678393">
    <property type="component" value="Unassembled WGS sequence"/>
</dbReference>
<proteinExistence type="predicted"/>
<dbReference type="PANTHER" id="PTHR46179">
    <property type="entry name" value="ZINC FINGER PROTEIN"/>
    <property type="match status" value="1"/>
</dbReference>
<keyword evidence="1" id="KW-0479">Metal-binding</keyword>
<keyword evidence="2" id="KW-0677">Repeat</keyword>
<evidence type="ECO:0000259" key="6">
    <source>
        <dbReference type="PROSITE" id="PS50157"/>
    </source>
</evidence>
<dbReference type="EMBL" id="CAJHNH020002017">
    <property type="protein sequence ID" value="CAG5125315.1"/>
    <property type="molecule type" value="Genomic_DNA"/>
</dbReference>
<name>A0A8S3ZBR8_9EUPU</name>
<dbReference type="InterPro" id="IPR036236">
    <property type="entry name" value="Znf_C2H2_sf"/>
</dbReference>
<feature type="non-terminal residue" evidence="7">
    <location>
        <position position="1"/>
    </location>
</feature>
<evidence type="ECO:0000256" key="1">
    <source>
        <dbReference type="ARBA" id="ARBA00022723"/>
    </source>
</evidence>
<evidence type="ECO:0000313" key="8">
    <source>
        <dbReference type="Proteomes" id="UP000678393"/>
    </source>
</evidence>
<feature type="domain" description="C2H2-type" evidence="6">
    <location>
        <begin position="141"/>
        <end position="170"/>
    </location>
</feature>
<dbReference type="PROSITE" id="PS50157">
    <property type="entry name" value="ZINC_FINGER_C2H2_2"/>
    <property type="match status" value="2"/>
</dbReference>
<dbReference type="Pfam" id="PF00096">
    <property type="entry name" value="zf-C2H2"/>
    <property type="match status" value="2"/>
</dbReference>
<sequence>MENYTEFENDNCAVDFDDFFQFEDEENLQDSSSITQVCVDHDPDDDDQEDGVVNVKEEELAARRAGDGYFVTNSGKRLKLENADDGENDTSDGYIHHTISEDEILMRINPGSSRMPLNPSHATLTVESQNPKTKLKEVTRFRCHYTGCARTYSTPGNLKTHEKTHRGELTFICSESGCGKRFLTSYSLKIHVRVHTNEKPYNCDKPGCEKSFNTIY</sequence>
<dbReference type="GO" id="GO:0006357">
    <property type="term" value="P:regulation of transcription by RNA polymerase II"/>
    <property type="evidence" value="ECO:0007669"/>
    <property type="project" value="TreeGrafter"/>
</dbReference>
<reference evidence="7" key="1">
    <citation type="submission" date="2021-04" db="EMBL/GenBank/DDBJ databases">
        <authorList>
            <consortium name="Molecular Ecology Group"/>
        </authorList>
    </citation>
    <scope>NUCLEOTIDE SEQUENCE</scope>
</reference>
<dbReference type="Gene3D" id="3.30.160.60">
    <property type="entry name" value="Classic Zinc Finger"/>
    <property type="match status" value="2"/>
</dbReference>
<keyword evidence="8" id="KW-1185">Reference proteome</keyword>
<accession>A0A8S3ZBR8</accession>
<dbReference type="PANTHER" id="PTHR46179:SF25">
    <property type="entry name" value="METAL RESPONSE ELEMENT-BINDING TRANSCRIPTION FACTOR-1, ISOFORM C"/>
    <property type="match status" value="1"/>
</dbReference>
<dbReference type="SUPFAM" id="SSF57667">
    <property type="entry name" value="beta-beta-alpha zinc fingers"/>
    <property type="match status" value="1"/>
</dbReference>
<dbReference type="FunFam" id="3.30.160.60:FF:000397">
    <property type="entry name" value="Metal regulatory transcription factor 1"/>
    <property type="match status" value="1"/>
</dbReference>
<evidence type="ECO:0000256" key="2">
    <source>
        <dbReference type="ARBA" id="ARBA00022737"/>
    </source>
</evidence>
<organism evidence="7 8">
    <name type="scientific">Candidula unifasciata</name>
    <dbReference type="NCBI Taxonomy" id="100452"/>
    <lineage>
        <taxon>Eukaryota</taxon>
        <taxon>Metazoa</taxon>
        <taxon>Spiralia</taxon>
        <taxon>Lophotrochozoa</taxon>
        <taxon>Mollusca</taxon>
        <taxon>Gastropoda</taxon>
        <taxon>Heterobranchia</taxon>
        <taxon>Euthyneura</taxon>
        <taxon>Panpulmonata</taxon>
        <taxon>Eupulmonata</taxon>
        <taxon>Stylommatophora</taxon>
        <taxon>Helicina</taxon>
        <taxon>Helicoidea</taxon>
        <taxon>Geomitridae</taxon>
        <taxon>Candidula</taxon>
    </lineage>
</organism>
<dbReference type="PROSITE" id="PS00028">
    <property type="entry name" value="ZINC_FINGER_C2H2_1"/>
    <property type="match status" value="2"/>
</dbReference>
<dbReference type="OrthoDB" id="6145499at2759"/>
<dbReference type="SMART" id="SM00355">
    <property type="entry name" value="ZnF_C2H2"/>
    <property type="match status" value="2"/>
</dbReference>
<dbReference type="GO" id="GO:0008270">
    <property type="term" value="F:zinc ion binding"/>
    <property type="evidence" value="ECO:0007669"/>
    <property type="project" value="UniProtKB-KW"/>
</dbReference>
<dbReference type="AlphaFoldDB" id="A0A8S3ZBR8"/>
<dbReference type="GO" id="GO:0005634">
    <property type="term" value="C:nucleus"/>
    <property type="evidence" value="ECO:0007669"/>
    <property type="project" value="TreeGrafter"/>
</dbReference>
<keyword evidence="4" id="KW-0862">Zinc</keyword>
<keyword evidence="3 5" id="KW-0863">Zinc-finger</keyword>
<dbReference type="InterPro" id="IPR051061">
    <property type="entry name" value="Zinc_finger_trans_reg"/>
</dbReference>